<dbReference type="Pfam" id="PF18759">
    <property type="entry name" value="Plavaka"/>
    <property type="match status" value="1"/>
</dbReference>
<dbReference type="OrthoDB" id="3199698at2759"/>
<evidence type="ECO:0000313" key="3">
    <source>
        <dbReference type="Proteomes" id="UP000284842"/>
    </source>
</evidence>
<comment type="caution">
    <text evidence="2">The sequence shown here is derived from an EMBL/GenBank/DDBJ whole genome shotgun (WGS) entry which is preliminary data.</text>
</comment>
<name>A0A409WUG8_9AGAR</name>
<dbReference type="Proteomes" id="UP000284842">
    <property type="component" value="Unassembled WGS sequence"/>
</dbReference>
<dbReference type="InParanoid" id="A0A409WUG8"/>
<feature type="region of interest" description="Disordered" evidence="1">
    <location>
        <begin position="1"/>
        <end position="22"/>
    </location>
</feature>
<dbReference type="EMBL" id="NHTK01005201">
    <property type="protein sequence ID" value="PPQ82127.1"/>
    <property type="molecule type" value="Genomic_DNA"/>
</dbReference>
<reference evidence="2 3" key="1">
    <citation type="journal article" date="2018" name="Evol. Lett.">
        <title>Horizontal gene cluster transfer increased hallucinogenic mushroom diversity.</title>
        <authorList>
            <person name="Reynolds H.T."/>
            <person name="Vijayakumar V."/>
            <person name="Gluck-Thaler E."/>
            <person name="Korotkin H.B."/>
            <person name="Matheny P.B."/>
            <person name="Slot J.C."/>
        </authorList>
    </citation>
    <scope>NUCLEOTIDE SEQUENCE [LARGE SCALE GENOMIC DNA]</scope>
    <source>
        <strain evidence="2 3">2629</strain>
    </source>
</reference>
<keyword evidence="3" id="KW-1185">Reference proteome</keyword>
<dbReference type="InterPro" id="IPR041078">
    <property type="entry name" value="Plavaka"/>
</dbReference>
<feature type="non-terminal residue" evidence="2">
    <location>
        <position position="1"/>
    </location>
</feature>
<accession>A0A409WUG8</accession>
<gene>
    <name evidence="2" type="ORF">CVT24_012430</name>
</gene>
<sequence>LPNEPGSPPSPEPTAPPRTYTPFATRSSFELADLLYRQTQMSGAQIDKLMEIWAASTSPDEDPPFANKQDLYNTIDSIQLGDAPWESFSLSYNGPVDDNDTTPWKRQEYDVWFRDPRTVLHNQLSNPDFATEMDYCAKIVRDEFGTRRYSDLMSGQWAWRQSDQLSENPNNHGATFCPIILGSDKTTVSVATGQNDYYPLYMSNGLVHNNVRRAHRNALSLIAFLAIPKTSKDHEDSDEFRKFRREVFHRSLEIILQSLKPGMSKPELVRYGDGHYRWTIYGLGPYIADYPEQVVLACVVQNWCPRCTAKWNNLDGGGGSRRSHELHLALMDALGPTVLWDEYGIVTGIMPFTHTFPRADIHELLAPDLLHQIIKGTFKDHLVTWVTQYIEAVNSPSDAKKILADIDRRLASVPLFPGLRQFHQGRGFKQWTGDDSKGLMKIYLPAISGHVPPEMVRAVSSFMEFCYLVRRSVLDEEDLQKINMAITNFHRYRVAFDVVRPDGYSLPRQHSMTHYVQLIREFGAPNGLCSSITESKHIKAVKEPWRRSNRFEALSQMLLTNQRLDKLAAARVDFASRGLLQGDMAGIITPFSLSASPSPNNSLIVVEEDNDNEDVDDDILAETLLCQKPVRNLPHDVESLASHFGIPRLHEYLSRFLYEQLHPDDLTPVDSIPLARCPKVVGKVRVFPSAVSSYYAPSNLSGIGGMFRERLRAVPSWRNGADRYDTVFVCGPGNAAHDGFRGLLVARIRLFLSVVHERITYPCALVSWFSTVGDDPCPDTDMWMVEPDFDTKGNRIMSVIHIDAILRGAHLIGCAGNGFLPVEFNSSHSLDAFPLYYVNKYIDYHAHEIAF</sequence>
<feature type="compositionally biased region" description="Pro residues" evidence="1">
    <location>
        <begin position="1"/>
        <end position="16"/>
    </location>
</feature>
<evidence type="ECO:0000313" key="2">
    <source>
        <dbReference type="EMBL" id="PPQ82127.1"/>
    </source>
</evidence>
<dbReference type="AlphaFoldDB" id="A0A409WUG8"/>
<proteinExistence type="predicted"/>
<protein>
    <submittedName>
        <fullName evidence="2">Uncharacterized protein</fullName>
    </submittedName>
</protein>
<dbReference type="STRING" id="181874.A0A409WUG8"/>
<organism evidence="2 3">
    <name type="scientific">Panaeolus cyanescens</name>
    <dbReference type="NCBI Taxonomy" id="181874"/>
    <lineage>
        <taxon>Eukaryota</taxon>
        <taxon>Fungi</taxon>
        <taxon>Dikarya</taxon>
        <taxon>Basidiomycota</taxon>
        <taxon>Agaricomycotina</taxon>
        <taxon>Agaricomycetes</taxon>
        <taxon>Agaricomycetidae</taxon>
        <taxon>Agaricales</taxon>
        <taxon>Agaricineae</taxon>
        <taxon>Galeropsidaceae</taxon>
        <taxon>Panaeolus</taxon>
    </lineage>
</organism>
<evidence type="ECO:0000256" key="1">
    <source>
        <dbReference type="SAM" id="MobiDB-lite"/>
    </source>
</evidence>